<keyword evidence="2" id="KW-0479">Metal-binding</keyword>
<dbReference type="OrthoDB" id="409136at2759"/>
<reference evidence="5" key="1">
    <citation type="submission" date="2013-12" db="EMBL/GenBank/DDBJ databases">
        <title>The Genome Sequence of Aphanomyces invadans NJM9701.</title>
        <authorList>
            <consortium name="The Broad Institute Genomics Platform"/>
            <person name="Russ C."/>
            <person name="Tyler B."/>
            <person name="van West P."/>
            <person name="Dieguez-Uribeondo J."/>
            <person name="Young S.K."/>
            <person name="Zeng Q."/>
            <person name="Gargeya S."/>
            <person name="Fitzgerald M."/>
            <person name="Abouelleil A."/>
            <person name="Alvarado L."/>
            <person name="Chapman S.B."/>
            <person name="Gainer-Dewar J."/>
            <person name="Goldberg J."/>
            <person name="Griggs A."/>
            <person name="Gujja S."/>
            <person name="Hansen M."/>
            <person name="Howarth C."/>
            <person name="Imamovic A."/>
            <person name="Ireland A."/>
            <person name="Larimer J."/>
            <person name="McCowan C."/>
            <person name="Murphy C."/>
            <person name="Pearson M."/>
            <person name="Poon T.W."/>
            <person name="Priest M."/>
            <person name="Roberts A."/>
            <person name="Saif S."/>
            <person name="Shea T."/>
            <person name="Sykes S."/>
            <person name="Wortman J."/>
            <person name="Nusbaum C."/>
            <person name="Birren B."/>
        </authorList>
    </citation>
    <scope>NUCLEOTIDE SEQUENCE [LARGE SCALE GENOMIC DNA]</scope>
    <source>
        <strain evidence="5">NJM9701</strain>
    </source>
</reference>
<dbReference type="AlphaFoldDB" id="A0A024UNW6"/>
<organism evidence="5">
    <name type="scientific">Aphanomyces invadans</name>
    <dbReference type="NCBI Taxonomy" id="157072"/>
    <lineage>
        <taxon>Eukaryota</taxon>
        <taxon>Sar</taxon>
        <taxon>Stramenopiles</taxon>
        <taxon>Oomycota</taxon>
        <taxon>Saprolegniomycetes</taxon>
        <taxon>Saprolegniales</taxon>
        <taxon>Verrucalvaceae</taxon>
        <taxon>Aphanomyces</taxon>
    </lineage>
</organism>
<evidence type="ECO:0000313" key="5">
    <source>
        <dbReference type="EMBL" id="ETW07979.1"/>
    </source>
</evidence>
<comment type="similarity">
    <text evidence="1">Belongs to the transglutaminase-like superfamily. PNGase family.</text>
</comment>
<keyword evidence="3" id="KW-0862">Zinc</keyword>
<dbReference type="EMBL" id="KI913954">
    <property type="protein sequence ID" value="ETW07979.1"/>
    <property type="molecule type" value="Genomic_DNA"/>
</dbReference>
<dbReference type="VEuPathDB" id="FungiDB:H310_02366"/>
<protein>
    <recommendedName>
        <fullName evidence="4">MABP domain-containing protein</fullName>
    </recommendedName>
</protein>
<gene>
    <name evidence="5" type="ORF">H310_02366</name>
</gene>
<dbReference type="InterPro" id="IPR002931">
    <property type="entry name" value="Transglutaminase-like"/>
</dbReference>
<dbReference type="Gene3D" id="3.10.620.30">
    <property type="match status" value="1"/>
</dbReference>
<dbReference type="PROSITE" id="PS51498">
    <property type="entry name" value="MABP"/>
    <property type="match status" value="1"/>
</dbReference>
<evidence type="ECO:0000256" key="3">
    <source>
        <dbReference type="ARBA" id="ARBA00022833"/>
    </source>
</evidence>
<evidence type="ECO:0000259" key="4">
    <source>
        <dbReference type="PROSITE" id="PS51498"/>
    </source>
</evidence>
<dbReference type="GO" id="GO:0000224">
    <property type="term" value="F:peptide-N4-(N-acetyl-beta-glucosaminyl)asparagine amidase activity"/>
    <property type="evidence" value="ECO:0007669"/>
    <property type="project" value="TreeGrafter"/>
</dbReference>
<dbReference type="InterPro" id="IPR050883">
    <property type="entry name" value="PNGase"/>
</dbReference>
<accession>A0A024UNW6</accession>
<dbReference type="FunFam" id="2.20.25.10:FF:000011">
    <property type="entry name" value="peptide-N(4)-(N-acetyl-beta- glucosaminyl)asparagine amidase"/>
    <property type="match status" value="1"/>
</dbReference>
<feature type="domain" description="MABP" evidence="4">
    <location>
        <begin position="144"/>
        <end position="287"/>
    </location>
</feature>
<dbReference type="Pfam" id="PF01841">
    <property type="entry name" value="Transglut_core"/>
    <property type="match status" value="1"/>
</dbReference>
<dbReference type="GeneID" id="20079416"/>
<dbReference type="STRING" id="157072.A0A024UNW6"/>
<dbReference type="GO" id="GO:0005829">
    <property type="term" value="C:cytosol"/>
    <property type="evidence" value="ECO:0007669"/>
    <property type="project" value="TreeGrafter"/>
</dbReference>
<dbReference type="eggNOG" id="KOG0909">
    <property type="taxonomic scope" value="Eukaryota"/>
</dbReference>
<dbReference type="GO" id="GO:0005634">
    <property type="term" value="C:nucleus"/>
    <property type="evidence" value="ECO:0007669"/>
    <property type="project" value="TreeGrafter"/>
</dbReference>
<dbReference type="InterPro" id="IPR023341">
    <property type="entry name" value="MABP"/>
</dbReference>
<evidence type="ECO:0000256" key="1">
    <source>
        <dbReference type="ARBA" id="ARBA00009390"/>
    </source>
</evidence>
<sequence>MTHIAVVFADTEYDVEVDVNDTAAVLSFQLYSLLGVYVESQVLVTSTGRKVAMDDTIASISKPIPWLLLVDSAAPSSSFSPATDSDWRDSCTRLVAPSIPLVQAAFDFNGSPICQSCATTCALASGSLVPAVSNSAETRDRLRQSFICDLDVVVGAADVPPPMGFTKLNADLNHTASGPFVFLCYKRGGSRLPISHVKLIHGEAPPLVEGYTVLPVNLNHGTKSNTGIYLCFQRLAGEDWRQLSGLALQELDVSSSRVGGNGFVRSQVDVNEGNVGATPLFLRYKVNPVAGFICGSHGECLFEPRIAGTSSSRSWPQLSAHQVHAAQVMDGLVRDKWNTEAARHFEQQEAQLKQMLAGQLQNMLKYERQDYQASALATIPLALLHDLLRQLIRWFKHEFFSWMNSPACQVCGAGTQNVRQDGPVTPEEIAGGAGRVEVYQCTSCRALTRFPRYNDPTKLLQTRTGRCGEWANCFTLCCRALGYEARYVHDFTDHVWTEVYSSHHGRWLHCDPCEDQLDCPLTYEVGWGKKLNYIFATSVDEIVDVARRYTRDFEALLDRRTKAREPQLARILKELNATKTHTPAKKQILAARAAAEERELAATKQVKAHETVGRVSGSKEWRDARNESGYASAADAAVATTTMAGIAPSSTSAMDVNQLLRR</sequence>
<name>A0A024UNW6_9STRA</name>
<dbReference type="SUPFAM" id="SSF54001">
    <property type="entry name" value="Cysteine proteinases"/>
    <property type="match status" value="1"/>
</dbReference>
<dbReference type="Gene3D" id="2.20.25.10">
    <property type="match status" value="1"/>
</dbReference>
<evidence type="ECO:0000256" key="2">
    <source>
        <dbReference type="ARBA" id="ARBA00022723"/>
    </source>
</evidence>
<proteinExistence type="inferred from homology"/>
<dbReference type="InterPro" id="IPR038765">
    <property type="entry name" value="Papain-like_cys_pep_sf"/>
</dbReference>
<dbReference type="SMART" id="SM00460">
    <property type="entry name" value="TGc"/>
    <property type="match status" value="1"/>
</dbReference>
<dbReference type="RefSeq" id="XP_008864072.1">
    <property type="nucleotide sequence ID" value="XM_008865850.1"/>
</dbReference>
<dbReference type="Gene3D" id="2.100.10.50">
    <property type="match status" value="1"/>
</dbReference>
<dbReference type="PANTHER" id="PTHR12143">
    <property type="entry name" value="PEPTIDE N-GLYCANASE PNGASE -RELATED"/>
    <property type="match status" value="1"/>
</dbReference>
<dbReference type="GO" id="GO:0006516">
    <property type="term" value="P:glycoprotein catabolic process"/>
    <property type="evidence" value="ECO:0007669"/>
    <property type="project" value="TreeGrafter"/>
</dbReference>
<dbReference type="GO" id="GO:0046872">
    <property type="term" value="F:metal ion binding"/>
    <property type="evidence" value="ECO:0007669"/>
    <property type="project" value="UniProtKB-KW"/>
</dbReference>
<dbReference type="PANTHER" id="PTHR12143:SF19">
    <property type="entry name" value="PEPTIDE-N(4)-(N-ACETYL-BETA-GLUCOSAMINYL)ASPARAGINE AMIDASE"/>
    <property type="match status" value="1"/>
</dbReference>